<gene>
    <name evidence="3" type="ORF">GCK32_005351</name>
</gene>
<dbReference type="EMBL" id="WIXE01015468">
    <property type="protein sequence ID" value="KAK5973442.1"/>
    <property type="molecule type" value="Genomic_DNA"/>
</dbReference>
<feature type="region of interest" description="Disordered" evidence="1">
    <location>
        <begin position="71"/>
        <end position="95"/>
    </location>
</feature>
<reference evidence="3 4" key="1">
    <citation type="submission" date="2019-10" db="EMBL/GenBank/DDBJ databases">
        <title>Assembly and Annotation for the nematode Trichostrongylus colubriformis.</title>
        <authorList>
            <person name="Martin J."/>
        </authorList>
    </citation>
    <scope>NUCLEOTIDE SEQUENCE [LARGE SCALE GENOMIC DNA]</scope>
    <source>
        <strain evidence="3">G859</strain>
        <tissue evidence="3">Whole worm</tissue>
    </source>
</reference>
<accession>A0AAN8IL82</accession>
<dbReference type="PROSITE" id="PS01033">
    <property type="entry name" value="GLOBIN"/>
    <property type="match status" value="1"/>
</dbReference>
<proteinExistence type="predicted"/>
<name>A0AAN8IL82_TRICO</name>
<dbReference type="InterPro" id="IPR012292">
    <property type="entry name" value="Globin/Proto"/>
</dbReference>
<feature type="domain" description="Globin" evidence="2">
    <location>
        <begin position="150"/>
        <end position="289"/>
    </location>
</feature>
<sequence length="324" mass="35565">MGNESSALTKLRRGSKDKSQPIILECEETNEAPMYRKKPARSLSQGRYSNEMRRITPHKWRVEPGETVPMKSQAGTVTSRGHLTTPDSTDSFLAPPALDRKRSRSLCGVQMAHDAQAAGLAAAAKMNDDTRSGGLTAANGGSRKMSTGGLVPSLNKLRIQQSFKAARPTIGDAILKRATSNRPEMRSFMSRLSDQQIDIMGKQFYSLIADSVEHIEHPEAVQQHAKAFGGSYAAMCQLGFRPDYFAPLADAAIAECVKLDGGAHKRCETLLAWSQLIGAIFTSVRDGYYTRVRYQRRSSLPQGAISKQLSVDLSRSSDQDTYIH</sequence>
<dbReference type="SUPFAM" id="SSF46458">
    <property type="entry name" value="Globin-like"/>
    <property type="match status" value="1"/>
</dbReference>
<dbReference type="InterPro" id="IPR000971">
    <property type="entry name" value="Globin"/>
</dbReference>
<evidence type="ECO:0000313" key="4">
    <source>
        <dbReference type="Proteomes" id="UP001331761"/>
    </source>
</evidence>
<dbReference type="Gene3D" id="1.10.490.10">
    <property type="entry name" value="Globins"/>
    <property type="match status" value="1"/>
</dbReference>
<dbReference type="AlphaFoldDB" id="A0AAN8IL82"/>
<comment type="caution">
    <text evidence="3">The sequence shown here is derived from an EMBL/GenBank/DDBJ whole genome shotgun (WGS) entry which is preliminary data.</text>
</comment>
<evidence type="ECO:0000256" key="1">
    <source>
        <dbReference type="SAM" id="MobiDB-lite"/>
    </source>
</evidence>
<dbReference type="Proteomes" id="UP001331761">
    <property type="component" value="Unassembled WGS sequence"/>
</dbReference>
<feature type="compositionally biased region" description="Polar residues" evidence="1">
    <location>
        <begin position="73"/>
        <end position="91"/>
    </location>
</feature>
<evidence type="ECO:0000313" key="3">
    <source>
        <dbReference type="EMBL" id="KAK5973442.1"/>
    </source>
</evidence>
<organism evidence="3 4">
    <name type="scientific">Trichostrongylus colubriformis</name>
    <name type="common">Black scour worm</name>
    <dbReference type="NCBI Taxonomy" id="6319"/>
    <lineage>
        <taxon>Eukaryota</taxon>
        <taxon>Metazoa</taxon>
        <taxon>Ecdysozoa</taxon>
        <taxon>Nematoda</taxon>
        <taxon>Chromadorea</taxon>
        <taxon>Rhabditida</taxon>
        <taxon>Rhabditina</taxon>
        <taxon>Rhabditomorpha</taxon>
        <taxon>Strongyloidea</taxon>
        <taxon>Trichostrongylidae</taxon>
        <taxon>Trichostrongylus</taxon>
    </lineage>
</organism>
<feature type="region of interest" description="Disordered" evidence="1">
    <location>
        <begin position="1"/>
        <end position="49"/>
    </location>
</feature>
<keyword evidence="4" id="KW-1185">Reference proteome</keyword>
<evidence type="ECO:0000259" key="2">
    <source>
        <dbReference type="PROSITE" id="PS01033"/>
    </source>
</evidence>
<protein>
    <recommendedName>
        <fullName evidence="2">Globin domain-containing protein</fullName>
    </recommendedName>
</protein>
<dbReference type="InterPro" id="IPR009050">
    <property type="entry name" value="Globin-like_sf"/>
</dbReference>
<dbReference type="GO" id="GO:0019825">
    <property type="term" value="F:oxygen binding"/>
    <property type="evidence" value="ECO:0007669"/>
    <property type="project" value="InterPro"/>
</dbReference>
<dbReference type="GO" id="GO:0020037">
    <property type="term" value="F:heme binding"/>
    <property type="evidence" value="ECO:0007669"/>
    <property type="project" value="InterPro"/>
</dbReference>